<feature type="region of interest" description="Disordered" evidence="1">
    <location>
        <begin position="127"/>
        <end position="169"/>
    </location>
</feature>
<feature type="region of interest" description="Disordered" evidence="1">
    <location>
        <begin position="55"/>
        <end position="92"/>
    </location>
</feature>
<proteinExistence type="predicted"/>
<protein>
    <submittedName>
        <fullName evidence="2">Uncharacterized protein</fullName>
    </submittedName>
</protein>
<comment type="caution">
    <text evidence="2">The sequence shown here is derived from an EMBL/GenBank/DDBJ whole genome shotgun (WGS) entry which is preliminary data.</text>
</comment>
<organism evidence="2 3">
    <name type="scientific">Austropuccinia psidii MF-1</name>
    <dbReference type="NCBI Taxonomy" id="1389203"/>
    <lineage>
        <taxon>Eukaryota</taxon>
        <taxon>Fungi</taxon>
        <taxon>Dikarya</taxon>
        <taxon>Basidiomycota</taxon>
        <taxon>Pucciniomycotina</taxon>
        <taxon>Pucciniomycetes</taxon>
        <taxon>Pucciniales</taxon>
        <taxon>Sphaerophragmiaceae</taxon>
        <taxon>Austropuccinia</taxon>
    </lineage>
</organism>
<name>A0A9Q3H6Z0_9BASI</name>
<evidence type="ECO:0000313" key="2">
    <source>
        <dbReference type="EMBL" id="MBW0493512.1"/>
    </source>
</evidence>
<sequence length="169" mass="18710">MIPVPSSINLSTPLLAHYPMVTSLLDQRKAIIRPMKDGDGKRTFELGPMVTMSCHPWDSNAKPNQPNPPQQYSTIPSLSNKQSPRQPTPGPSVTQWLEDIFCNKKTPFPFLILTSASRELTLPHFVEPSQHNEPPIPGPSQPSKPHKEALTCGPEPELAPRKSMEEAFG</sequence>
<feature type="compositionally biased region" description="Basic and acidic residues" evidence="1">
    <location>
        <begin position="158"/>
        <end position="169"/>
    </location>
</feature>
<evidence type="ECO:0000256" key="1">
    <source>
        <dbReference type="SAM" id="MobiDB-lite"/>
    </source>
</evidence>
<keyword evidence="3" id="KW-1185">Reference proteome</keyword>
<dbReference type="Proteomes" id="UP000765509">
    <property type="component" value="Unassembled WGS sequence"/>
</dbReference>
<gene>
    <name evidence="2" type="ORF">O181_033227</name>
</gene>
<reference evidence="2" key="1">
    <citation type="submission" date="2021-03" db="EMBL/GenBank/DDBJ databases">
        <title>Draft genome sequence of rust myrtle Austropuccinia psidii MF-1, a brazilian biotype.</title>
        <authorList>
            <person name="Quecine M.C."/>
            <person name="Pachon D.M.R."/>
            <person name="Bonatelli M.L."/>
            <person name="Correr F.H."/>
            <person name="Franceschini L.M."/>
            <person name="Leite T.F."/>
            <person name="Margarido G.R.A."/>
            <person name="Almeida C.A."/>
            <person name="Ferrarezi J.A."/>
            <person name="Labate C.A."/>
        </authorList>
    </citation>
    <scope>NUCLEOTIDE SEQUENCE</scope>
    <source>
        <strain evidence="2">MF-1</strain>
    </source>
</reference>
<dbReference type="EMBL" id="AVOT02012101">
    <property type="protein sequence ID" value="MBW0493512.1"/>
    <property type="molecule type" value="Genomic_DNA"/>
</dbReference>
<evidence type="ECO:0000313" key="3">
    <source>
        <dbReference type="Proteomes" id="UP000765509"/>
    </source>
</evidence>
<accession>A0A9Q3H6Z0</accession>
<feature type="compositionally biased region" description="Polar residues" evidence="1">
    <location>
        <begin position="72"/>
        <end position="92"/>
    </location>
</feature>
<dbReference type="AlphaFoldDB" id="A0A9Q3H6Z0"/>